<proteinExistence type="predicted"/>
<evidence type="ECO:0000256" key="2">
    <source>
        <dbReference type="PROSITE-ProRule" id="PRU00169"/>
    </source>
</evidence>
<dbReference type="Pfam" id="PF00072">
    <property type="entry name" value="Response_reg"/>
    <property type="match status" value="1"/>
</dbReference>
<feature type="modified residue" description="4-aspartylphosphate" evidence="2">
    <location>
        <position position="54"/>
    </location>
</feature>
<dbReference type="Gene3D" id="3.40.50.2300">
    <property type="match status" value="1"/>
</dbReference>
<keyword evidence="5" id="KW-1185">Reference proteome</keyword>
<dbReference type="PROSITE" id="PS50110">
    <property type="entry name" value="RESPONSE_REGULATORY"/>
    <property type="match status" value="1"/>
</dbReference>
<dbReference type="InterPro" id="IPR001789">
    <property type="entry name" value="Sig_transdc_resp-reg_receiver"/>
</dbReference>
<accession>A0A1G7E2E6</accession>
<organism evidence="4 5">
    <name type="scientific">Ruegeria marina</name>
    <dbReference type="NCBI Taxonomy" id="639004"/>
    <lineage>
        <taxon>Bacteria</taxon>
        <taxon>Pseudomonadati</taxon>
        <taxon>Pseudomonadota</taxon>
        <taxon>Alphaproteobacteria</taxon>
        <taxon>Rhodobacterales</taxon>
        <taxon>Roseobacteraceae</taxon>
        <taxon>Ruegeria</taxon>
    </lineage>
</organism>
<dbReference type="SMART" id="SM00448">
    <property type="entry name" value="REC"/>
    <property type="match status" value="1"/>
</dbReference>
<feature type="domain" description="Response regulatory" evidence="3">
    <location>
        <begin position="2"/>
        <end position="121"/>
    </location>
</feature>
<gene>
    <name evidence="4" type="ORF">SAMN04488239_12337</name>
</gene>
<keyword evidence="1 2" id="KW-0597">Phosphoprotein</keyword>
<dbReference type="PANTHER" id="PTHR44591">
    <property type="entry name" value="STRESS RESPONSE REGULATOR PROTEIN 1"/>
    <property type="match status" value="1"/>
</dbReference>
<dbReference type="PANTHER" id="PTHR44591:SF3">
    <property type="entry name" value="RESPONSE REGULATORY DOMAIN-CONTAINING PROTEIN"/>
    <property type="match status" value="1"/>
</dbReference>
<dbReference type="InterPro" id="IPR050595">
    <property type="entry name" value="Bact_response_regulator"/>
</dbReference>
<evidence type="ECO:0000313" key="5">
    <source>
        <dbReference type="Proteomes" id="UP000199628"/>
    </source>
</evidence>
<name>A0A1G7E2E6_9RHOB</name>
<evidence type="ECO:0000259" key="3">
    <source>
        <dbReference type="PROSITE" id="PS50110"/>
    </source>
</evidence>
<dbReference type="AlphaFoldDB" id="A0A1G7E2E6"/>
<dbReference type="InterPro" id="IPR011006">
    <property type="entry name" value="CheY-like_superfamily"/>
</dbReference>
<dbReference type="Proteomes" id="UP000199628">
    <property type="component" value="Unassembled WGS sequence"/>
</dbReference>
<dbReference type="RefSeq" id="WP_176828179.1">
    <property type="nucleotide sequence ID" value="NZ_FMZV01000023.1"/>
</dbReference>
<dbReference type="EMBL" id="FMZV01000023">
    <property type="protein sequence ID" value="SDE57666.1"/>
    <property type="molecule type" value="Genomic_DNA"/>
</dbReference>
<sequence>MRILAVDDEPSILELLTQILAVFGYEEVVTAPNGRDALEILRSDPKPFDCLLLDVQMPQMNGIDLCEAVRSLPGYRFTPIIMVTAMVQKQYIDDAFEVGASDYVTKPFEFEDLKQRLSDAYRLAAERKAAILAMEAFDNAQTDSKVAHEFQLGDPLVLNTLAGCQGLAEFENYVGKIATSHPLDASVLAVKVEDADWVYRNSTSDVFRSVMSAAGREILSATQGARSLATYWGNGVFLVVLDNNCPVDIQGLANRMAEIATTSDSENLSIGNISCRLGEVVPLRATTKLEALFLIDKAVETAEVPFSPMTMAG</sequence>
<dbReference type="SUPFAM" id="SSF52172">
    <property type="entry name" value="CheY-like"/>
    <property type="match status" value="1"/>
</dbReference>
<dbReference type="GO" id="GO:0000160">
    <property type="term" value="P:phosphorelay signal transduction system"/>
    <property type="evidence" value="ECO:0007669"/>
    <property type="project" value="InterPro"/>
</dbReference>
<protein>
    <submittedName>
        <fullName evidence="4">Response regulator receiver domain-containing protein</fullName>
    </submittedName>
</protein>
<evidence type="ECO:0000313" key="4">
    <source>
        <dbReference type="EMBL" id="SDE57666.1"/>
    </source>
</evidence>
<reference evidence="5" key="1">
    <citation type="submission" date="2016-10" db="EMBL/GenBank/DDBJ databases">
        <authorList>
            <person name="Varghese N."/>
            <person name="Submissions S."/>
        </authorList>
    </citation>
    <scope>NUCLEOTIDE SEQUENCE [LARGE SCALE GENOMIC DNA]</scope>
    <source>
        <strain evidence="5">CGMCC 1.9108</strain>
    </source>
</reference>
<dbReference type="STRING" id="639004.SAMN04488239_12337"/>
<evidence type="ECO:0000256" key="1">
    <source>
        <dbReference type="ARBA" id="ARBA00022553"/>
    </source>
</evidence>